<dbReference type="PANTHER" id="PTHR12147:SF58">
    <property type="entry name" value="VACUOLAR MEMBRANE PROTEASE"/>
    <property type="match status" value="1"/>
</dbReference>
<evidence type="ECO:0000256" key="2">
    <source>
        <dbReference type="ARBA" id="ARBA00004128"/>
    </source>
</evidence>
<dbReference type="GO" id="GO:0005774">
    <property type="term" value="C:vacuolar membrane"/>
    <property type="evidence" value="ECO:0007669"/>
    <property type="project" value="UniProtKB-SubCell"/>
</dbReference>
<dbReference type="InterPro" id="IPR007484">
    <property type="entry name" value="Peptidase_M28"/>
</dbReference>
<comment type="subcellular location">
    <subcellularLocation>
        <location evidence="2">Vacuole membrane</location>
        <topology evidence="2">Multi-pass membrane protein</topology>
    </subcellularLocation>
</comment>
<keyword evidence="12" id="KW-1185">Reference proteome</keyword>
<dbReference type="AlphaFoldDB" id="A0A449BF17"/>
<feature type="transmembrane region" description="Helical" evidence="9">
    <location>
        <begin position="343"/>
        <end position="362"/>
    </location>
</feature>
<gene>
    <name evidence="11" type="primary">ywaD</name>
    <name evidence="11" type="ORF">NCTC10138_01445</name>
</gene>
<comment type="function">
    <text evidence="1">May be involved in vacuolar sorting and osmoregulation.</text>
</comment>
<name>A0A449BF17_HAPAX</name>
<evidence type="ECO:0000259" key="10">
    <source>
        <dbReference type="Pfam" id="PF04389"/>
    </source>
</evidence>
<evidence type="ECO:0000256" key="5">
    <source>
        <dbReference type="ARBA" id="ARBA00022554"/>
    </source>
</evidence>
<keyword evidence="11" id="KW-0031">Aminopeptidase</keyword>
<feature type="transmembrane region" description="Helical" evidence="9">
    <location>
        <begin position="453"/>
        <end position="482"/>
    </location>
</feature>
<dbReference type="Proteomes" id="UP000289841">
    <property type="component" value="Chromosome"/>
</dbReference>
<keyword evidence="5" id="KW-0926">Vacuole</keyword>
<proteinExistence type="inferred from homology"/>
<keyword evidence="6 9" id="KW-1133">Transmembrane helix</keyword>
<dbReference type="GO" id="GO:0008235">
    <property type="term" value="F:metalloexopeptidase activity"/>
    <property type="evidence" value="ECO:0007669"/>
    <property type="project" value="InterPro"/>
</dbReference>
<feature type="transmembrane region" description="Helical" evidence="9">
    <location>
        <begin position="521"/>
        <end position="542"/>
    </location>
</feature>
<feature type="transmembrane region" description="Helical" evidence="9">
    <location>
        <begin position="382"/>
        <end position="402"/>
    </location>
</feature>
<keyword evidence="9" id="KW-0472">Membrane</keyword>
<evidence type="ECO:0000256" key="3">
    <source>
        <dbReference type="ARBA" id="ARBA00010918"/>
    </source>
</evidence>
<dbReference type="SUPFAM" id="SSF53187">
    <property type="entry name" value="Zn-dependent exopeptidases"/>
    <property type="match status" value="1"/>
</dbReference>
<dbReference type="KEGG" id="aaxa:NCTC10138_01445"/>
<keyword evidence="11" id="KW-0378">Hydrolase</keyword>
<feature type="transmembrane region" description="Helical" evidence="9">
    <location>
        <begin position="414"/>
        <end position="433"/>
    </location>
</feature>
<evidence type="ECO:0000256" key="9">
    <source>
        <dbReference type="SAM" id="Phobius"/>
    </source>
</evidence>
<feature type="transmembrane region" description="Helical" evidence="9">
    <location>
        <begin position="494"/>
        <end position="515"/>
    </location>
</feature>
<keyword evidence="9" id="KW-0812">Transmembrane</keyword>
<dbReference type="STRING" id="1278311.GCA_000428705_00136"/>
<dbReference type="Pfam" id="PF04389">
    <property type="entry name" value="Peptidase_M28"/>
    <property type="match status" value="1"/>
</dbReference>
<dbReference type="Gene3D" id="3.40.630.10">
    <property type="entry name" value="Zn peptidases"/>
    <property type="match status" value="1"/>
</dbReference>
<dbReference type="RefSeq" id="WP_026389969.1">
    <property type="nucleotide sequence ID" value="NZ_LR215048.1"/>
</dbReference>
<accession>A0A449BF17</accession>
<dbReference type="EMBL" id="LR215048">
    <property type="protein sequence ID" value="VEU81054.1"/>
    <property type="molecule type" value="Genomic_DNA"/>
</dbReference>
<dbReference type="PANTHER" id="PTHR12147">
    <property type="entry name" value="METALLOPEPTIDASE M28 FAMILY MEMBER"/>
    <property type="match status" value="1"/>
</dbReference>
<sequence length="547" mass="61211">MQKISYLLTKRFATLSLIIVLVLSMFVLYTPRPSDSKDESRFSAVRAAEHIEVISRKPHSYYDRDEHEEVRQYLSDTLTSYFGATNVHEMNYSVEEVKTIIDEDLPYEIKNIYGVLKGENEEGIVLMAHYDSRGHVGRYGEQGRSYGAMDDGYGVSTMLEIAYLLKDLNPKNSVYFLFTDAEEVGLYGARLAAKNTEFMKNAKFVINLESRGRYGATYMFETSNNNSKVMDLYKKANYPVTYSMATAVYSVMPNYTDFTPFIETGIAGVNFATLAGLDNYHTPLDSYENINLSSIQHMGTQVEPMVREFISDAKYVEEGYFTSKTNDVFFTLLPNVLITYSQMFAIILSIVLLLGYVAVLFFSVKEEAVDKTIVTKTLPKGLLLTVIFVITSLIFSNIVAFLGKVPFSITYTRVSNTEIPTLILMLGFVYVLFKQIKKSNPNKVLLLGTGINVLLALVTTFTLAGASFLFAVTALFGLIALVSDRVSNKLVRNIILTIAYAVPLLIIIPLLYSFFMALTVGGVALLAVLLIINATVSLPIIIKQFQN</sequence>
<protein>
    <recommendedName>
        <fullName evidence="4">Vacuolar membrane protease</fullName>
    </recommendedName>
    <alternativeName>
        <fullName evidence="8">FXNA-related family protease 1</fullName>
    </alternativeName>
</protein>
<feature type="transmembrane region" description="Helical" evidence="9">
    <location>
        <begin position="12"/>
        <end position="31"/>
    </location>
</feature>
<feature type="domain" description="Peptidase M28" evidence="10">
    <location>
        <begin position="111"/>
        <end position="302"/>
    </location>
</feature>
<keyword evidence="7" id="KW-0325">Glycoprotein</keyword>
<comment type="similarity">
    <text evidence="3">Belongs to the peptidase M28 family.</text>
</comment>
<evidence type="ECO:0000256" key="1">
    <source>
        <dbReference type="ARBA" id="ARBA00003273"/>
    </source>
</evidence>
<evidence type="ECO:0000256" key="6">
    <source>
        <dbReference type="ARBA" id="ARBA00022989"/>
    </source>
</evidence>
<dbReference type="GO" id="GO:0004177">
    <property type="term" value="F:aminopeptidase activity"/>
    <property type="evidence" value="ECO:0007669"/>
    <property type="project" value="UniProtKB-KW"/>
</dbReference>
<dbReference type="GO" id="GO:0006508">
    <property type="term" value="P:proteolysis"/>
    <property type="evidence" value="ECO:0007669"/>
    <property type="project" value="InterPro"/>
</dbReference>
<evidence type="ECO:0000256" key="8">
    <source>
        <dbReference type="ARBA" id="ARBA00031512"/>
    </source>
</evidence>
<organism evidence="11 12">
    <name type="scientific">Haploplasma axanthum</name>
    <name type="common">Acholeplasma axanthum</name>
    <dbReference type="NCBI Taxonomy" id="29552"/>
    <lineage>
        <taxon>Bacteria</taxon>
        <taxon>Bacillati</taxon>
        <taxon>Mycoplasmatota</taxon>
        <taxon>Mollicutes</taxon>
        <taxon>Acholeplasmatales</taxon>
        <taxon>Acholeplasmataceae</taxon>
        <taxon>Haploplasma</taxon>
    </lineage>
</organism>
<evidence type="ECO:0000313" key="12">
    <source>
        <dbReference type="Proteomes" id="UP000289841"/>
    </source>
</evidence>
<evidence type="ECO:0000256" key="7">
    <source>
        <dbReference type="ARBA" id="ARBA00023180"/>
    </source>
</evidence>
<keyword evidence="11" id="KW-0645">Protease</keyword>
<reference evidence="11 12" key="1">
    <citation type="submission" date="2019-01" db="EMBL/GenBank/DDBJ databases">
        <authorList>
            <consortium name="Pathogen Informatics"/>
        </authorList>
    </citation>
    <scope>NUCLEOTIDE SEQUENCE [LARGE SCALE GENOMIC DNA]</scope>
    <source>
        <strain evidence="11 12">NCTC10138</strain>
    </source>
</reference>
<evidence type="ECO:0000313" key="11">
    <source>
        <dbReference type="EMBL" id="VEU81054.1"/>
    </source>
</evidence>
<evidence type="ECO:0000256" key="4">
    <source>
        <dbReference type="ARBA" id="ARBA00017435"/>
    </source>
</evidence>
<dbReference type="InterPro" id="IPR045175">
    <property type="entry name" value="M28_fam"/>
</dbReference>